<organism evidence="2 3">
    <name type="scientific">Phytophthora nicotianae P1976</name>
    <dbReference type="NCBI Taxonomy" id="1317066"/>
    <lineage>
        <taxon>Eukaryota</taxon>
        <taxon>Sar</taxon>
        <taxon>Stramenopiles</taxon>
        <taxon>Oomycota</taxon>
        <taxon>Peronosporomycetes</taxon>
        <taxon>Peronosporales</taxon>
        <taxon>Peronosporaceae</taxon>
        <taxon>Phytophthora</taxon>
    </lineage>
</organism>
<sequence>MKFITLLSVVATVVATASARNSVNLKPEYDPDSLDSGNFAHLRKPMYDPGSLDSNNIYVCPRKCRVKKKDGVVHEKKCLVRLAGCVNDPKITVSSLIDIFAGANSFEATSTLIHSGSLNDFMLEIVLLPEGITINGRPATTDKEVQEYLDNALA</sequence>
<comment type="caution">
    <text evidence="2">The sequence shown here is derived from an EMBL/GenBank/DDBJ whole genome shotgun (WGS) entry which is preliminary data.</text>
</comment>
<dbReference type="AlphaFoldDB" id="A0A081AGD2"/>
<evidence type="ECO:0000256" key="1">
    <source>
        <dbReference type="SAM" id="SignalP"/>
    </source>
</evidence>
<evidence type="ECO:0000313" key="2">
    <source>
        <dbReference type="EMBL" id="ETO77943.1"/>
    </source>
</evidence>
<name>A0A081AGD2_PHYNI</name>
<dbReference type="EMBL" id="ANJA01001239">
    <property type="protein sequence ID" value="ETO77943.1"/>
    <property type="molecule type" value="Genomic_DNA"/>
</dbReference>
<keyword evidence="1" id="KW-0732">Signal</keyword>
<protein>
    <recommendedName>
        <fullName evidence="4">RxLR effector protein</fullName>
    </recommendedName>
</protein>
<dbReference type="Proteomes" id="UP000028582">
    <property type="component" value="Unassembled WGS sequence"/>
</dbReference>
<feature type="chain" id="PRO_5001754112" description="RxLR effector protein" evidence="1">
    <location>
        <begin position="20"/>
        <end position="154"/>
    </location>
</feature>
<evidence type="ECO:0008006" key="4">
    <source>
        <dbReference type="Google" id="ProtNLM"/>
    </source>
</evidence>
<feature type="signal peptide" evidence="1">
    <location>
        <begin position="1"/>
        <end position="19"/>
    </location>
</feature>
<proteinExistence type="predicted"/>
<evidence type="ECO:0000313" key="3">
    <source>
        <dbReference type="Proteomes" id="UP000028582"/>
    </source>
</evidence>
<gene>
    <name evidence="2" type="ORF">F444_06933</name>
</gene>
<accession>A0A081AGD2</accession>
<reference evidence="2 3" key="1">
    <citation type="submission" date="2013-11" db="EMBL/GenBank/DDBJ databases">
        <title>The Genome Sequence of Phytophthora parasitica P1976.</title>
        <authorList>
            <consortium name="The Broad Institute Genomics Platform"/>
            <person name="Russ C."/>
            <person name="Tyler B."/>
            <person name="Panabieres F."/>
            <person name="Shan W."/>
            <person name="Tripathy S."/>
            <person name="Grunwald N."/>
            <person name="Machado M."/>
            <person name="Johnson C.S."/>
            <person name="Walker B."/>
            <person name="Young S."/>
            <person name="Zeng Q."/>
            <person name="Gargeya S."/>
            <person name="Fitzgerald M."/>
            <person name="Haas B."/>
            <person name="Abouelleil A."/>
            <person name="Allen A.W."/>
            <person name="Alvarado L."/>
            <person name="Arachchi H.M."/>
            <person name="Berlin A.M."/>
            <person name="Chapman S.B."/>
            <person name="Gainer-Dewar J."/>
            <person name="Goldberg J."/>
            <person name="Griggs A."/>
            <person name="Gujja S."/>
            <person name="Hansen M."/>
            <person name="Howarth C."/>
            <person name="Imamovic A."/>
            <person name="Ireland A."/>
            <person name="Larimer J."/>
            <person name="McCowan C."/>
            <person name="Murphy C."/>
            <person name="Pearson M."/>
            <person name="Poon T.W."/>
            <person name="Priest M."/>
            <person name="Roberts A."/>
            <person name="Saif S."/>
            <person name="Shea T."/>
            <person name="Sisk P."/>
            <person name="Sykes S."/>
            <person name="Wortman J."/>
            <person name="Nusbaum C."/>
            <person name="Birren B."/>
        </authorList>
    </citation>
    <scope>NUCLEOTIDE SEQUENCE [LARGE SCALE GENOMIC DNA]</scope>
    <source>
        <strain evidence="2 3">P1976</strain>
    </source>
</reference>